<dbReference type="PANTHER" id="PTHR22993:SF9">
    <property type="entry name" value="FORMAMIDOPYRIMIDINE-DNA GLYCOSYLASE"/>
    <property type="match status" value="1"/>
</dbReference>
<dbReference type="CDD" id="cd08966">
    <property type="entry name" value="EcFpg-like_N"/>
    <property type="match status" value="1"/>
</dbReference>
<protein>
    <recommendedName>
        <fullName evidence="15">Formamidopyrimidine-DNA glycosylase</fullName>
        <shortName evidence="15">Fapy-DNA glycosylase</shortName>
        <ecNumber evidence="15">3.2.2.23</ecNumber>
    </recommendedName>
    <alternativeName>
        <fullName evidence="15">DNA-(apurinic or apyrimidinic site) lyase MutM</fullName>
        <shortName evidence="15">AP lyase MutM</shortName>
        <ecNumber evidence="15">4.2.99.18</ecNumber>
    </alternativeName>
</protein>
<evidence type="ECO:0000256" key="5">
    <source>
        <dbReference type="ARBA" id="ARBA00022763"/>
    </source>
</evidence>
<keyword evidence="9 15" id="KW-0238">DNA-binding</keyword>
<dbReference type="GO" id="GO:0003690">
    <property type="term" value="F:double-stranded DNA binding"/>
    <property type="evidence" value="ECO:0007669"/>
    <property type="project" value="UniProtKB-ARBA"/>
</dbReference>
<dbReference type="FunFam" id="1.10.8.50:FF:000003">
    <property type="entry name" value="Formamidopyrimidine-DNA glycosylase"/>
    <property type="match status" value="1"/>
</dbReference>
<dbReference type="GO" id="GO:0006284">
    <property type="term" value="P:base-excision repair"/>
    <property type="evidence" value="ECO:0007669"/>
    <property type="project" value="InterPro"/>
</dbReference>
<evidence type="ECO:0000256" key="1">
    <source>
        <dbReference type="ARBA" id="ARBA00001668"/>
    </source>
</evidence>
<comment type="cofactor">
    <cofactor evidence="15">
        <name>Zn(2+)</name>
        <dbReference type="ChEBI" id="CHEBI:29105"/>
    </cofactor>
    <text evidence="15">Binds 1 zinc ion per subunit.</text>
</comment>
<feature type="domain" description="Formamidopyrimidine-DNA glycosylase catalytic" evidence="17">
    <location>
        <begin position="2"/>
        <end position="115"/>
    </location>
</feature>
<dbReference type="PROSITE" id="PS51066">
    <property type="entry name" value="ZF_FPG_2"/>
    <property type="match status" value="1"/>
</dbReference>
<comment type="catalytic activity">
    <reaction evidence="1 15">
        <text>Hydrolysis of DNA containing ring-opened 7-methylguanine residues, releasing 2,6-diamino-4-hydroxy-5-(N-methyl)formamidopyrimidine.</text>
        <dbReference type="EC" id="3.2.2.23"/>
    </reaction>
</comment>
<evidence type="ECO:0000259" key="17">
    <source>
        <dbReference type="PROSITE" id="PS51068"/>
    </source>
</evidence>
<evidence type="ECO:0000256" key="10">
    <source>
        <dbReference type="ARBA" id="ARBA00023204"/>
    </source>
</evidence>
<dbReference type="AlphaFoldDB" id="A0A7X3FEX2"/>
<dbReference type="InterPro" id="IPR000214">
    <property type="entry name" value="Znf_DNA_glyclase/AP_lyase"/>
</dbReference>
<keyword evidence="7 15" id="KW-0378">Hydrolase</keyword>
<feature type="domain" description="FPG-type" evidence="16">
    <location>
        <begin position="240"/>
        <end position="274"/>
    </location>
</feature>
<dbReference type="Gene3D" id="1.10.8.50">
    <property type="match status" value="1"/>
</dbReference>
<dbReference type="GO" id="GO:0008270">
    <property type="term" value="F:zinc ion binding"/>
    <property type="evidence" value="ECO:0007669"/>
    <property type="project" value="UniProtKB-UniRule"/>
</dbReference>
<dbReference type="InterPro" id="IPR035937">
    <property type="entry name" value="FPG_N"/>
</dbReference>
<accession>A0A7X3FEX2</accession>
<name>A0A7X3FEX2_9BACL</name>
<feature type="active site" description="Proton donor; for beta-elimination activity" evidence="15">
    <location>
        <position position="60"/>
    </location>
</feature>
<feature type="active site" description="Schiff-base intermediate with DNA" evidence="15">
    <location>
        <position position="2"/>
    </location>
</feature>
<dbReference type="InterPro" id="IPR012319">
    <property type="entry name" value="FPG_cat"/>
</dbReference>
<dbReference type="Pfam" id="PF06827">
    <property type="entry name" value="zf-FPG_IleRS"/>
    <property type="match status" value="1"/>
</dbReference>
<dbReference type="Pfam" id="PF01149">
    <property type="entry name" value="Fapy_DNA_glyco"/>
    <property type="match status" value="1"/>
</dbReference>
<keyword evidence="6 15" id="KW-0863">Zinc-finger</keyword>
<dbReference type="InterPro" id="IPR010979">
    <property type="entry name" value="Ribosomal_uS13-like_H2TH"/>
</dbReference>
<comment type="caution">
    <text evidence="18">The sequence shown here is derived from an EMBL/GenBank/DDBJ whole genome shotgun (WGS) entry which is preliminary data.</text>
</comment>
<dbReference type="EMBL" id="RHLK01000002">
    <property type="protein sequence ID" value="MVO98436.1"/>
    <property type="molecule type" value="Genomic_DNA"/>
</dbReference>
<dbReference type="EC" id="4.2.99.18" evidence="15"/>
<dbReference type="NCBIfam" id="TIGR00577">
    <property type="entry name" value="fpg"/>
    <property type="match status" value="1"/>
</dbReference>
<keyword evidence="19" id="KW-1185">Reference proteome</keyword>
<dbReference type="Proteomes" id="UP000490800">
    <property type="component" value="Unassembled WGS sequence"/>
</dbReference>
<comment type="function">
    <text evidence="15">Involved in base excision repair of DNA damaged by oxidation or by mutagenic agents. Acts as DNA glycosylase that recognizes and removes damaged bases. Has a preference for oxidized purines, such as 7,8-dihydro-8-oxoguanine (8-oxoG). Has AP (apurinic/apyrimidinic) lyase activity and introduces nicks in the DNA strand. Cleaves the DNA backbone by beta-delta elimination to generate a single-strand break at the site of the removed base with both 3'- and 5'-phosphates.</text>
</comment>
<dbReference type="GO" id="GO:0003684">
    <property type="term" value="F:damaged DNA binding"/>
    <property type="evidence" value="ECO:0007669"/>
    <property type="project" value="InterPro"/>
</dbReference>
<reference evidence="18 19" key="1">
    <citation type="journal article" date="2019" name="Microorganisms">
        <title>Paenibacillus lutrae sp. nov., A Chitinolytic Species Isolated from A River Otter in Castril Natural Park, Granada, Spain.</title>
        <authorList>
            <person name="Rodriguez M."/>
            <person name="Reina J.C."/>
            <person name="Bejar V."/>
            <person name="Llamas I."/>
        </authorList>
    </citation>
    <scope>NUCLEOTIDE SEQUENCE [LARGE SCALE GENOMIC DNA]</scope>
    <source>
        <strain evidence="18 19">N10</strain>
    </source>
</reference>
<keyword evidence="5 15" id="KW-0227">DNA damage</keyword>
<gene>
    <name evidence="15 18" type="primary">mutM</name>
    <name evidence="15" type="synonym">fpg</name>
    <name evidence="18" type="ORF">EDM21_02620</name>
</gene>
<evidence type="ECO:0000256" key="9">
    <source>
        <dbReference type="ARBA" id="ARBA00023125"/>
    </source>
</evidence>
<dbReference type="NCBIfam" id="NF002211">
    <property type="entry name" value="PRK01103.1"/>
    <property type="match status" value="1"/>
</dbReference>
<feature type="binding site" evidence="15">
    <location>
        <position position="155"/>
    </location>
    <ligand>
        <name>DNA</name>
        <dbReference type="ChEBI" id="CHEBI:16991"/>
    </ligand>
</feature>
<keyword evidence="10 15" id="KW-0234">DNA repair</keyword>
<organism evidence="18 19">
    <name type="scientific">Paenibacillus lutrae</name>
    <dbReference type="NCBI Taxonomy" id="2078573"/>
    <lineage>
        <taxon>Bacteria</taxon>
        <taxon>Bacillati</taxon>
        <taxon>Bacillota</taxon>
        <taxon>Bacilli</taxon>
        <taxon>Bacillales</taxon>
        <taxon>Paenibacillaceae</taxon>
        <taxon>Paenibacillus</taxon>
    </lineage>
</organism>
<feature type="binding site" evidence="15">
    <location>
        <position position="112"/>
    </location>
    <ligand>
        <name>DNA</name>
        <dbReference type="ChEBI" id="CHEBI:16991"/>
    </ligand>
</feature>
<keyword evidence="8 15" id="KW-0862">Zinc</keyword>
<evidence type="ECO:0000256" key="7">
    <source>
        <dbReference type="ARBA" id="ARBA00022801"/>
    </source>
</evidence>
<dbReference type="RefSeq" id="WP_157332694.1">
    <property type="nucleotide sequence ID" value="NZ_RHLK01000002.1"/>
</dbReference>
<dbReference type="InterPro" id="IPR015887">
    <property type="entry name" value="DNA_glyclase_Znf_dom_DNA_BS"/>
</dbReference>
<evidence type="ECO:0000256" key="13">
    <source>
        <dbReference type="ARBA" id="ARBA00023295"/>
    </source>
</evidence>
<keyword evidence="4 15" id="KW-0479">Metal-binding</keyword>
<dbReference type="GO" id="GO:0034039">
    <property type="term" value="F:8-oxo-7,8-dihydroguanine DNA N-glycosylase activity"/>
    <property type="evidence" value="ECO:0007669"/>
    <property type="project" value="TreeGrafter"/>
</dbReference>
<comment type="subunit">
    <text evidence="3 15">Monomer.</text>
</comment>
<evidence type="ECO:0000256" key="11">
    <source>
        <dbReference type="ARBA" id="ARBA00023239"/>
    </source>
</evidence>
<dbReference type="OrthoDB" id="9800855at2"/>
<feature type="binding site" evidence="15">
    <location>
        <position position="93"/>
    </location>
    <ligand>
        <name>DNA</name>
        <dbReference type="ChEBI" id="CHEBI:16991"/>
    </ligand>
</feature>
<dbReference type="Pfam" id="PF06831">
    <property type="entry name" value="H2TH"/>
    <property type="match status" value="1"/>
</dbReference>
<evidence type="ECO:0000256" key="14">
    <source>
        <dbReference type="ARBA" id="ARBA00044632"/>
    </source>
</evidence>
<dbReference type="SUPFAM" id="SSF57716">
    <property type="entry name" value="Glucocorticoid receptor-like (DNA-binding domain)"/>
    <property type="match status" value="1"/>
</dbReference>
<dbReference type="SUPFAM" id="SSF81624">
    <property type="entry name" value="N-terminal domain of MutM-like DNA repair proteins"/>
    <property type="match status" value="1"/>
</dbReference>
<dbReference type="HAMAP" id="MF_00103">
    <property type="entry name" value="Fapy_DNA_glycosyl"/>
    <property type="match status" value="1"/>
</dbReference>
<dbReference type="PROSITE" id="PS51068">
    <property type="entry name" value="FPG_CAT"/>
    <property type="match status" value="1"/>
</dbReference>
<proteinExistence type="inferred from homology"/>
<dbReference type="SUPFAM" id="SSF46946">
    <property type="entry name" value="S13-like H2TH domain"/>
    <property type="match status" value="1"/>
</dbReference>
<keyword evidence="13 15" id="KW-0326">Glycosidase</keyword>
<dbReference type="Gene3D" id="3.20.190.10">
    <property type="entry name" value="MutM-like, N-terminal"/>
    <property type="match status" value="1"/>
</dbReference>
<sequence>MPELPEVETVKRTLGRLVAGKTIEEVEVRLRRIIQKPQEPEQFAELLRGQTIIGVERRGKFLRFILSDGVLVSHLRMEGRYGLYKAGDPEDTHTHVVFHFTDGTELRYRDVRQFGTMHLFASGEDLVSPPLQKLGIEPLDESFTLEAFRTAVGKRKVKIKPLLLNQAYIVGIGNIYVDEALFLAGIHPERESSKLTRPELERLHDAIIVTLRNSVEAGGSSVKSYVNGQGESGSFQHQLRIYGRSGMPCVNCGTLIDKTVVGGRGTHYCWKCQPLKRTRPSSSKQN</sequence>
<feature type="active site" description="Proton donor" evidence="15">
    <location>
        <position position="3"/>
    </location>
</feature>
<feature type="active site" description="Proton donor; for delta-elimination activity" evidence="15">
    <location>
        <position position="264"/>
    </location>
</feature>
<evidence type="ECO:0000259" key="16">
    <source>
        <dbReference type="PROSITE" id="PS51066"/>
    </source>
</evidence>
<keyword evidence="12 15" id="KW-0511">Multifunctional enzyme</keyword>
<evidence type="ECO:0000256" key="6">
    <source>
        <dbReference type="ARBA" id="ARBA00022771"/>
    </source>
</evidence>
<dbReference type="SMART" id="SM01232">
    <property type="entry name" value="H2TH"/>
    <property type="match status" value="1"/>
</dbReference>
<comment type="similarity">
    <text evidence="2 15">Belongs to the FPG family.</text>
</comment>
<evidence type="ECO:0000313" key="18">
    <source>
        <dbReference type="EMBL" id="MVO98436.1"/>
    </source>
</evidence>
<evidence type="ECO:0000256" key="2">
    <source>
        <dbReference type="ARBA" id="ARBA00009409"/>
    </source>
</evidence>
<dbReference type="PROSITE" id="PS01242">
    <property type="entry name" value="ZF_FPG_1"/>
    <property type="match status" value="1"/>
</dbReference>
<dbReference type="FunFam" id="3.20.190.10:FF:000001">
    <property type="entry name" value="Formamidopyrimidine-DNA glycosylase"/>
    <property type="match status" value="1"/>
</dbReference>
<dbReference type="EC" id="3.2.2.23" evidence="15"/>
<dbReference type="GO" id="GO:0140078">
    <property type="term" value="F:class I DNA-(apurinic or apyrimidinic site) endonuclease activity"/>
    <property type="evidence" value="ECO:0007669"/>
    <property type="project" value="UniProtKB-EC"/>
</dbReference>
<dbReference type="PANTHER" id="PTHR22993">
    <property type="entry name" value="FORMAMIDOPYRIMIDINE-DNA GLYCOSYLASE"/>
    <property type="match status" value="1"/>
</dbReference>
<evidence type="ECO:0000256" key="15">
    <source>
        <dbReference type="HAMAP-Rule" id="MF_00103"/>
    </source>
</evidence>
<dbReference type="InterPro" id="IPR015886">
    <property type="entry name" value="H2TH_FPG"/>
</dbReference>
<dbReference type="InterPro" id="IPR020629">
    <property type="entry name" value="FPG_Glyclase"/>
</dbReference>
<evidence type="ECO:0000256" key="8">
    <source>
        <dbReference type="ARBA" id="ARBA00022833"/>
    </source>
</evidence>
<evidence type="ECO:0000256" key="12">
    <source>
        <dbReference type="ARBA" id="ARBA00023268"/>
    </source>
</evidence>
<dbReference type="SMART" id="SM00898">
    <property type="entry name" value="Fapy_DNA_glyco"/>
    <property type="match status" value="1"/>
</dbReference>
<evidence type="ECO:0000313" key="19">
    <source>
        <dbReference type="Proteomes" id="UP000490800"/>
    </source>
</evidence>
<evidence type="ECO:0000256" key="3">
    <source>
        <dbReference type="ARBA" id="ARBA00011245"/>
    </source>
</evidence>
<evidence type="ECO:0000256" key="4">
    <source>
        <dbReference type="ARBA" id="ARBA00022723"/>
    </source>
</evidence>
<comment type="catalytic activity">
    <reaction evidence="14 15">
        <text>2'-deoxyribonucleotide-(2'-deoxyribose 5'-phosphate)-2'-deoxyribonucleotide-DNA = a 3'-end 2'-deoxyribonucleotide-(2,3-dehydro-2,3-deoxyribose 5'-phosphate)-DNA + a 5'-end 5'-phospho-2'-deoxyribonucleoside-DNA + H(+)</text>
        <dbReference type="Rhea" id="RHEA:66592"/>
        <dbReference type="Rhea" id="RHEA-COMP:13180"/>
        <dbReference type="Rhea" id="RHEA-COMP:16897"/>
        <dbReference type="Rhea" id="RHEA-COMP:17067"/>
        <dbReference type="ChEBI" id="CHEBI:15378"/>
        <dbReference type="ChEBI" id="CHEBI:136412"/>
        <dbReference type="ChEBI" id="CHEBI:157695"/>
        <dbReference type="ChEBI" id="CHEBI:167181"/>
        <dbReference type="EC" id="4.2.99.18"/>
    </reaction>
</comment>
<dbReference type="InterPro" id="IPR010663">
    <property type="entry name" value="Znf_FPG/IleRS"/>
</dbReference>
<keyword evidence="11 15" id="KW-0456">Lyase</keyword>